<dbReference type="RefSeq" id="WP_262849501.1">
    <property type="nucleotide sequence ID" value="NZ_JANZYP010000086.1"/>
</dbReference>
<evidence type="ECO:0000313" key="8">
    <source>
        <dbReference type="Proteomes" id="UP001595891"/>
    </source>
</evidence>
<accession>A0ABV9EID9</accession>
<dbReference type="Pfam" id="PF04542">
    <property type="entry name" value="Sigma70_r2"/>
    <property type="match status" value="1"/>
</dbReference>
<dbReference type="InterPro" id="IPR039425">
    <property type="entry name" value="RNA_pol_sigma-70-like"/>
</dbReference>
<dbReference type="Gene3D" id="1.10.10.10">
    <property type="entry name" value="Winged helix-like DNA-binding domain superfamily/Winged helix DNA-binding domain"/>
    <property type="match status" value="1"/>
</dbReference>
<comment type="caution">
    <text evidence="7">The sequence shown here is derived from an EMBL/GenBank/DDBJ whole genome shotgun (WGS) entry which is preliminary data.</text>
</comment>
<organism evidence="7 8">
    <name type="scientific">Sphaerisporangium corydalis</name>
    <dbReference type="NCBI Taxonomy" id="1441875"/>
    <lineage>
        <taxon>Bacteria</taxon>
        <taxon>Bacillati</taxon>
        <taxon>Actinomycetota</taxon>
        <taxon>Actinomycetes</taxon>
        <taxon>Streptosporangiales</taxon>
        <taxon>Streptosporangiaceae</taxon>
        <taxon>Sphaerisporangium</taxon>
    </lineage>
</organism>
<evidence type="ECO:0000259" key="6">
    <source>
        <dbReference type="Pfam" id="PF04542"/>
    </source>
</evidence>
<dbReference type="SUPFAM" id="SSF88946">
    <property type="entry name" value="Sigma2 domain of RNA polymerase sigma factors"/>
    <property type="match status" value="1"/>
</dbReference>
<evidence type="ECO:0000256" key="5">
    <source>
        <dbReference type="ARBA" id="ARBA00023163"/>
    </source>
</evidence>
<evidence type="ECO:0000256" key="4">
    <source>
        <dbReference type="ARBA" id="ARBA00023125"/>
    </source>
</evidence>
<dbReference type="SUPFAM" id="SSF88659">
    <property type="entry name" value="Sigma3 and sigma4 domains of RNA polymerase sigma factors"/>
    <property type="match status" value="1"/>
</dbReference>
<gene>
    <name evidence="7" type="ORF">ACFO8L_24945</name>
</gene>
<evidence type="ECO:0000256" key="2">
    <source>
        <dbReference type="ARBA" id="ARBA00023015"/>
    </source>
</evidence>
<dbReference type="InterPro" id="IPR013325">
    <property type="entry name" value="RNA_pol_sigma_r2"/>
</dbReference>
<dbReference type="InterPro" id="IPR007627">
    <property type="entry name" value="RNA_pol_sigma70_r2"/>
</dbReference>
<keyword evidence="8" id="KW-1185">Reference proteome</keyword>
<dbReference type="Gene3D" id="1.10.1740.10">
    <property type="match status" value="1"/>
</dbReference>
<sequence length="178" mass="19799">MPYDLDLPDETAWRELVERFGYRMWAVARAFGLGPADAADAVQAAWLRLVESLPSIRDPERVGAWLVTTTRHEAARIGRRRAGAPLTGLPADIPAMDGDPAAALLSEDEGRRLWAAVDTLREPCRSLLRLIVTAPEAGYAQLARRLGMPIGSIGPTRIRCLRRLRTLLEDDHRRNDDP</sequence>
<dbReference type="InterPro" id="IPR036388">
    <property type="entry name" value="WH-like_DNA-bd_sf"/>
</dbReference>
<reference evidence="8" key="1">
    <citation type="journal article" date="2019" name="Int. J. Syst. Evol. Microbiol.">
        <title>The Global Catalogue of Microorganisms (GCM) 10K type strain sequencing project: providing services to taxonomists for standard genome sequencing and annotation.</title>
        <authorList>
            <consortium name="The Broad Institute Genomics Platform"/>
            <consortium name="The Broad Institute Genome Sequencing Center for Infectious Disease"/>
            <person name="Wu L."/>
            <person name="Ma J."/>
        </authorList>
    </citation>
    <scope>NUCLEOTIDE SEQUENCE [LARGE SCALE GENOMIC DNA]</scope>
    <source>
        <strain evidence="8">CCUG 49560</strain>
    </source>
</reference>
<dbReference type="PANTHER" id="PTHR43133:SF8">
    <property type="entry name" value="RNA POLYMERASE SIGMA FACTOR HI_1459-RELATED"/>
    <property type="match status" value="1"/>
</dbReference>
<keyword evidence="2" id="KW-0805">Transcription regulation</keyword>
<evidence type="ECO:0000256" key="3">
    <source>
        <dbReference type="ARBA" id="ARBA00023082"/>
    </source>
</evidence>
<name>A0ABV9EID9_9ACTN</name>
<dbReference type="EMBL" id="JBHSFN010000016">
    <property type="protein sequence ID" value="MFC4589361.1"/>
    <property type="molecule type" value="Genomic_DNA"/>
</dbReference>
<feature type="domain" description="RNA polymerase sigma-70 region 2" evidence="6">
    <location>
        <begin position="16"/>
        <end position="81"/>
    </location>
</feature>
<keyword evidence="5" id="KW-0804">Transcription</keyword>
<dbReference type="PANTHER" id="PTHR43133">
    <property type="entry name" value="RNA POLYMERASE ECF-TYPE SIGMA FACTO"/>
    <property type="match status" value="1"/>
</dbReference>
<proteinExistence type="inferred from homology"/>
<evidence type="ECO:0000313" key="7">
    <source>
        <dbReference type="EMBL" id="MFC4589361.1"/>
    </source>
</evidence>
<keyword evidence="3" id="KW-0731">Sigma factor</keyword>
<dbReference type="NCBIfam" id="TIGR02937">
    <property type="entry name" value="sigma70-ECF"/>
    <property type="match status" value="1"/>
</dbReference>
<comment type="similarity">
    <text evidence="1">Belongs to the sigma-70 factor family. ECF subfamily.</text>
</comment>
<keyword evidence="4" id="KW-0238">DNA-binding</keyword>
<evidence type="ECO:0000256" key="1">
    <source>
        <dbReference type="ARBA" id="ARBA00010641"/>
    </source>
</evidence>
<dbReference type="Proteomes" id="UP001595891">
    <property type="component" value="Unassembled WGS sequence"/>
</dbReference>
<protein>
    <submittedName>
        <fullName evidence="7">RNA polymerase sigma factor</fullName>
    </submittedName>
</protein>
<dbReference type="InterPro" id="IPR013324">
    <property type="entry name" value="RNA_pol_sigma_r3/r4-like"/>
</dbReference>
<dbReference type="InterPro" id="IPR014284">
    <property type="entry name" value="RNA_pol_sigma-70_dom"/>
</dbReference>